<organism evidence="2 3">
    <name type="scientific">Sphingomonas longa</name>
    <dbReference type="NCBI Taxonomy" id="2778730"/>
    <lineage>
        <taxon>Bacteria</taxon>
        <taxon>Pseudomonadati</taxon>
        <taxon>Pseudomonadota</taxon>
        <taxon>Alphaproteobacteria</taxon>
        <taxon>Sphingomonadales</taxon>
        <taxon>Sphingomonadaceae</taxon>
        <taxon>Sphingomonas</taxon>
    </lineage>
</organism>
<dbReference type="InterPro" id="IPR014710">
    <property type="entry name" value="RmlC-like_jellyroll"/>
</dbReference>
<evidence type="ECO:0000259" key="1">
    <source>
        <dbReference type="PROSITE" id="PS51184"/>
    </source>
</evidence>
<keyword evidence="3" id="KW-1185">Reference proteome</keyword>
<dbReference type="PANTHER" id="PTHR12461:SF105">
    <property type="entry name" value="HYPOXIA-INDUCIBLE FACTOR 1-ALPHA INHIBITOR"/>
    <property type="match status" value="1"/>
</dbReference>
<feature type="domain" description="JmjC" evidence="1">
    <location>
        <begin position="128"/>
        <end position="289"/>
    </location>
</feature>
<dbReference type="InterPro" id="IPR041667">
    <property type="entry name" value="Cupin_8"/>
</dbReference>
<dbReference type="PANTHER" id="PTHR12461">
    <property type="entry name" value="HYPOXIA-INDUCIBLE FACTOR 1 ALPHA INHIBITOR-RELATED"/>
    <property type="match status" value="1"/>
</dbReference>
<dbReference type="PROSITE" id="PS51184">
    <property type="entry name" value="JMJC"/>
    <property type="match status" value="1"/>
</dbReference>
<evidence type="ECO:0000313" key="2">
    <source>
        <dbReference type="EMBL" id="MBM6578285.1"/>
    </source>
</evidence>
<dbReference type="SMART" id="SM00558">
    <property type="entry name" value="JmjC"/>
    <property type="match status" value="1"/>
</dbReference>
<evidence type="ECO:0000313" key="3">
    <source>
        <dbReference type="Proteomes" id="UP000763641"/>
    </source>
</evidence>
<dbReference type="InterPro" id="IPR003347">
    <property type="entry name" value="JmjC_dom"/>
</dbReference>
<dbReference type="RefSeq" id="WP_204200374.1">
    <property type="nucleotide sequence ID" value="NZ_JAFEMC010000006.1"/>
</dbReference>
<dbReference type="Proteomes" id="UP000763641">
    <property type="component" value="Unassembled WGS sequence"/>
</dbReference>
<name>A0ABS2DBG9_9SPHN</name>
<dbReference type="Pfam" id="PF13621">
    <property type="entry name" value="Cupin_8"/>
    <property type="match status" value="1"/>
</dbReference>
<gene>
    <name evidence="2" type="ORF">ILT43_18020</name>
</gene>
<dbReference type="EMBL" id="JAFEMC010000006">
    <property type="protein sequence ID" value="MBM6578285.1"/>
    <property type="molecule type" value="Genomic_DNA"/>
</dbReference>
<proteinExistence type="predicted"/>
<accession>A0ABS2DBG9</accession>
<sequence length="354" mass="38803">MNDVASGQPITSRRVREIDAAQAGSIDPQALVLAGEPVVVRGLARDWPLVAAGRDGAKAAADYLLSFYNGRPGVGYTAPAEAGGRYFYDDSFYDGSATRLNFEAERVRLDDYIGGMLTRLGDRGAPSFYIGSTDLQGYFPGLAAAGNDFELDGPAFDTVLRSIWIGTRTTASAHHDMANNIACVAVGERRFTLFPPEQIANLYPGPLEPTPGGQVVSMVDFRSPDLERFPDFAKAQQAAQVAELGPGDAVIYPALWWHHVEALSDFNMMINFWWNDAPAFMDSPMNTLLHGLLSLRDRSPHEKRAWAALFDYYVFGPAERPTAHLPDAAQGPLARLDPMSARQLRAKLLQRINR</sequence>
<dbReference type="SUPFAM" id="SSF51197">
    <property type="entry name" value="Clavaminate synthase-like"/>
    <property type="match status" value="1"/>
</dbReference>
<dbReference type="Gene3D" id="2.60.120.10">
    <property type="entry name" value="Jelly Rolls"/>
    <property type="match status" value="1"/>
</dbReference>
<protein>
    <submittedName>
        <fullName evidence="2">Cupin-like domain-containing protein</fullName>
    </submittedName>
</protein>
<comment type="caution">
    <text evidence="2">The sequence shown here is derived from an EMBL/GenBank/DDBJ whole genome shotgun (WGS) entry which is preliminary data.</text>
</comment>
<reference evidence="2 3" key="1">
    <citation type="submission" date="2020-12" db="EMBL/GenBank/DDBJ databases">
        <title>Sphingomonas sp.</title>
        <authorList>
            <person name="Kim M.K."/>
        </authorList>
    </citation>
    <scope>NUCLEOTIDE SEQUENCE [LARGE SCALE GENOMIC DNA]</scope>
    <source>
        <strain evidence="2 3">BT552</strain>
    </source>
</reference>